<dbReference type="OrthoDB" id="8576060at2"/>
<feature type="transmembrane region" description="Helical" evidence="1">
    <location>
        <begin position="184"/>
        <end position="201"/>
    </location>
</feature>
<dbReference type="EMBL" id="NLFK01000002">
    <property type="protein sequence ID" value="OZN25563.1"/>
    <property type="molecule type" value="Genomic_DNA"/>
</dbReference>
<gene>
    <name evidence="2" type="ORF">CFY87_02895</name>
    <name evidence="3" type="ORF">NCTC10851_01751</name>
</gene>
<dbReference type="GO" id="GO:0016874">
    <property type="term" value="F:ligase activity"/>
    <property type="evidence" value="ECO:0007669"/>
    <property type="project" value="UniProtKB-KW"/>
</dbReference>
<keyword evidence="1" id="KW-1133">Transmembrane helix</keyword>
<feature type="transmembrane region" description="Helical" evidence="1">
    <location>
        <begin position="37"/>
        <end position="57"/>
    </location>
</feature>
<feature type="transmembrane region" description="Helical" evidence="1">
    <location>
        <begin position="99"/>
        <end position="116"/>
    </location>
</feature>
<feature type="transmembrane region" description="Helical" evidence="1">
    <location>
        <begin position="12"/>
        <end position="31"/>
    </location>
</feature>
<evidence type="ECO:0000313" key="5">
    <source>
        <dbReference type="Proteomes" id="UP000254507"/>
    </source>
</evidence>
<keyword evidence="2" id="KW-0436">Ligase</keyword>
<sequence length="229" mass="25902">MPFSWNPISRQHISLIINILASLFFITVLMFKKGYNYVPMILSGISVIYPLLYLVKFKQKWITDKEDKGIIYAFLLYFATFVISAVVHGDGFREIDNPSRILLFIPLILLFSQFPLKPQFIFHAIPIGATVTGFLALYQKFVLGAKAFTNVTHHIQSGNISVTLSMLRVVVGIYWFIKKDYKCAVLCLIGVLFELLLSVISGARGGWVGLPLVILAILFFIISISIKNY</sequence>
<feature type="transmembrane region" description="Helical" evidence="1">
    <location>
        <begin position="69"/>
        <end position="87"/>
    </location>
</feature>
<dbReference type="EMBL" id="UFSB01000001">
    <property type="protein sequence ID" value="SUU37800.1"/>
    <property type="molecule type" value="Genomic_DNA"/>
</dbReference>
<accession>A0A263HDP1</accession>
<dbReference type="Proteomes" id="UP000254507">
    <property type="component" value="Unassembled WGS sequence"/>
</dbReference>
<evidence type="ECO:0000313" key="4">
    <source>
        <dbReference type="Proteomes" id="UP000215738"/>
    </source>
</evidence>
<evidence type="ECO:0000256" key="1">
    <source>
        <dbReference type="SAM" id="Phobius"/>
    </source>
</evidence>
<feature type="transmembrane region" description="Helical" evidence="1">
    <location>
        <begin position="207"/>
        <end position="226"/>
    </location>
</feature>
<reference evidence="2 4" key="1">
    <citation type="submission" date="2017-07" db="EMBL/GenBank/DDBJ databases">
        <title>Virulence factors identified in Actinobacillus seminis.</title>
        <authorList>
            <person name="Negrete-Abascal E."/>
            <person name="Vaca-Pacheco S."/>
            <person name="Montes-Garcia F."/>
            <person name="Leyto-Gil A.M."/>
            <person name="Fragoso-Garcia E."/>
            <person name="Carvente-Garcia R."/>
            <person name="Perez-Agueros S."/>
            <person name="Castelan-Sanchez H.G."/>
            <person name="Garcia-Molina A."/>
            <person name="Villamar T.E."/>
            <person name="Vazquez-Cruz C."/>
        </authorList>
    </citation>
    <scope>NUCLEOTIDE SEQUENCE [LARGE SCALE GENOMIC DNA]</scope>
    <source>
        <strain evidence="2 4">ATCC 15768</strain>
    </source>
</reference>
<feature type="transmembrane region" description="Helical" evidence="1">
    <location>
        <begin position="158"/>
        <end position="177"/>
    </location>
</feature>
<protein>
    <submittedName>
        <fullName evidence="2">Ligase</fullName>
    </submittedName>
    <submittedName>
        <fullName evidence="3">O-antigen polymerase</fullName>
    </submittedName>
</protein>
<evidence type="ECO:0000313" key="2">
    <source>
        <dbReference type="EMBL" id="OZN25563.1"/>
    </source>
</evidence>
<dbReference type="AlphaFoldDB" id="A0A263HDP1"/>
<keyword evidence="1" id="KW-0472">Membrane</keyword>
<dbReference type="Proteomes" id="UP000215738">
    <property type="component" value="Unassembled WGS sequence"/>
</dbReference>
<keyword evidence="1" id="KW-0812">Transmembrane</keyword>
<dbReference type="InParanoid" id="A0A263HDP1"/>
<feature type="transmembrane region" description="Helical" evidence="1">
    <location>
        <begin position="121"/>
        <end position="138"/>
    </location>
</feature>
<organism evidence="3 5">
    <name type="scientific">Actinobacillus seminis</name>
    <dbReference type="NCBI Taxonomy" id="722"/>
    <lineage>
        <taxon>Bacteria</taxon>
        <taxon>Pseudomonadati</taxon>
        <taxon>Pseudomonadota</taxon>
        <taxon>Gammaproteobacteria</taxon>
        <taxon>Pasteurellales</taxon>
        <taxon>Pasteurellaceae</taxon>
        <taxon>Actinobacillus</taxon>
    </lineage>
</organism>
<name>A0A263HDP1_9PAST</name>
<dbReference type="RefSeq" id="WP_094945800.1">
    <property type="nucleotide sequence ID" value="NZ_NLFK01000002.1"/>
</dbReference>
<evidence type="ECO:0000313" key="3">
    <source>
        <dbReference type="EMBL" id="SUU37800.1"/>
    </source>
</evidence>
<proteinExistence type="predicted"/>
<reference evidence="3 5" key="2">
    <citation type="submission" date="2018-06" db="EMBL/GenBank/DDBJ databases">
        <authorList>
            <consortium name="Pathogen Informatics"/>
            <person name="Doyle S."/>
        </authorList>
    </citation>
    <scope>NUCLEOTIDE SEQUENCE [LARGE SCALE GENOMIC DNA]</scope>
    <source>
        <strain evidence="3 5">NCTC10851</strain>
    </source>
</reference>
<keyword evidence="4" id="KW-1185">Reference proteome</keyword>